<keyword evidence="5 9" id="KW-0547">Nucleotide-binding</keyword>
<evidence type="ECO:0000256" key="5">
    <source>
        <dbReference type="ARBA" id="ARBA00022741"/>
    </source>
</evidence>
<keyword evidence="7 9" id="KW-0460">Magnesium</keyword>
<dbReference type="NCBIfam" id="TIGR00379">
    <property type="entry name" value="cobB"/>
    <property type="match status" value="1"/>
</dbReference>
<dbReference type="EMBL" id="CP038141">
    <property type="protein sequence ID" value="QDH17758.1"/>
    <property type="molecule type" value="Genomic_DNA"/>
</dbReference>
<dbReference type="PROSITE" id="PS51274">
    <property type="entry name" value="GATASE_COBBQ"/>
    <property type="match status" value="1"/>
</dbReference>
<evidence type="ECO:0000256" key="7">
    <source>
        <dbReference type="ARBA" id="ARBA00022842"/>
    </source>
</evidence>
<comment type="function">
    <text evidence="9">Catalyzes the ATP-dependent amidation of the two carboxylate groups at positions a and c of cobyrinate, using either L-glutamine or ammonia as the nitrogen source.</text>
</comment>
<dbReference type="GO" id="GO:0005524">
    <property type="term" value="F:ATP binding"/>
    <property type="evidence" value="ECO:0007669"/>
    <property type="project" value="UniProtKB-UniRule"/>
</dbReference>
<dbReference type="RefSeq" id="WP_141462014.1">
    <property type="nucleotide sequence ID" value="NZ_CP038141.1"/>
</dbReference>
<accession>A0A4Y6UM48</accession>
<evidence type="ECO:0000256" key="2">
    <source>
        <dbReference type="ARBA" id="ARBA00006205"/>
    </source>
</evidence>
<keyword evidence="4 9" id="KW-0436">Ligase</keyword>
<evidence type="ECO:0000256" key="9">
    <source>
        <dbReference type="HAMAP-Rule" id="MF_00027"/>
    </source>
</evidence>
<dbReference type="CDD" id="cd05388">
    <property type="entry name" value="CobB_N"/>
    <property type="match status" value="1"/>
</dbReference>
<keyword evidence="3 9" id="KW-0169">Cobalamin biosynthesis</keyword>
<comment type="domain">
    <text evidence="9">Comprises of two domains. The C-terminal domain contains the binding site for glutamine and catalyzes the hydrolysis of this substrate to glutamate and ammonia. The N-terminal domain is anticipated to bind ATP and cobyrinate and catalyzes the ultimate synthesis of the diamide product. The ammonia produced via the glutaminase domain is probably translocated to the adjacent domain via a molecular tunnel, where it reacts with an activated intermediate.</text>
</comment>
<dbReference type="SUPFAM" id="SSF52540">
    <property type="entry name" value="P-loop containing nucleoside triphosphate hydrolases"/>
    <property type="match status" value="1"/>
</dbReference>
<dbReference type="EC" id="6.3.5.11" evidence="9"/>
<protein>
    <recommendedName>
        <fullName evidence="9">Cobyrinate a,c-diamide synthase</fullName>
        <ecNumber evidence="9">6.3.5.11</ecNumber>
    </recommendedName>
    <alternativeName>
        <fullName evidence="9">Cobyrinic acid a,c-diamide synthetase</fullName>
    </alternativeName>
</protein>
<dbReference type="InterPro" id="IPR027417">
    <property type="entry name" value="P-loop_NTPase"/>
</dbReference>
<name>A0A4Y6UM48_9PROT</name>
<gene>
    <name evidence="9" type="primary">cbiA</name>
    <name evidence="12" type="ORF">E3D00_09410</name>
</gene>
<dbReference type="PANTHER" id="PTHR43873:SF1">
    <property type="entry name" value="COBYRINATE A,C-DIAMIDE SYNTHASE"/>
    <property type="match status" value="1"/>
</dbReference>
<comment type="miscellaneous">
    <text evidence="9">The a and c carboxylates of cobyrinate are activated for nucleophilic attack via formation of a phosphorylated intermediate by ATP. CbiA catalyzes first the amidation of the c-carboxylate, and then that of the a-carboxylate.</text>
</comment>
<evidence type="ECO:0000256" key="1">
    <source>
        <dbReference type="ARBA" id="ARBA00001946"/>
    </source>
</evidence>
<dbReference type="HAMAP" id="MF_00027">
    <property type="entry name" value="CobB_CbiA"/>
    <property type="match status" value="1"/>
</dbReference>
<dbReference type="GO" id="GO:0009236">
    <property type="term" value="P:cobalamin biosynthetic process"/>
    <property type="evidence" value="ECO:0007669"/>
    <property type="project" value="UniProtKB-UniRule"/>
</dbReference>
<evidence type="ECO:0000256" key="8">
    <source>
        <dbReference type="ARBA" id="ARBA00022962"/>
    </source>
</evidence>
<feature type="domain" description="CobB/CobQ-like glutamine amidotransferase" evidence="11">
    <location>
        <begin position="245"/>
        <end position="433"/>
    </location>
</feature>
<feature type="domain" description="CobQ/CobB/MinD/ParA nucleotide binding" evidence="10">
    <location>
        <begin position="5"/>
        <end position="190"/>
    </location>
</feature>
<comment type="similarity">
    <text evidence="9">Belongs to the CobB/CbiA family.</text>
</comment>
<dbReference type="InterPro" id="IPR002586">
    <property type="entry name" value="CobQ/CobB/MinD/ParA_Nub-bd_dom"/>
</dbReference>
<evidence type="ECO:0000256" key="6">
    <source>
        <dbReference type="ARBA" id="ARBA00022840"/>
    </source>
</evidence>
<dbReference type="AlphaFoldDB" id="A0A4Y6UM48"/>
<keyword evidence="6 9" id="KW-0067">ATP-binding</keyword>
<dbReference type="KEGG" id="ssam:E3D00_09410"/>
<comment type="pathway">
    <text evidence="9">Cofactor biosynthesis; adenosylcobalamin biosynthesis; cob(II)yrinate a,c-diamide from sirohydrochlorin (anaerobic route): step 10/10.</text>
</comment>
<comment type="catalytic activity">
    <reaction evidence="9">
        <text>cob(II)yrinate + 2 L-glutamine + 2 ATP + 2 H2O = cob(II)yrinate a,c diamide + 2 L-glutamate + 2 ADP + 2 phosphate + 2 H(+)</text>
        <dbReference type="Rhea" id="RHEA:26289"/>
        <dbReference type="ChEBI" id="CHEBI:15377"/>
        <dbReference type="ChEBI" id="CHEBI:15378"/>
        <dbReference type="ChEBI" id="CHEBI:29985"/>
        <dbReference type="ChEBI" id="CHEBI:30616"/>
        <dbReference type="ChEBI" id="CHEBI:43474"/>
        <dbReference type="ChEBI" id="CHEBI:58359"/>
        <dbReference type="ChEBI" id="CHEBI:58537"/>
        <dbReference type="ChEBI" id="CHEBI:58894"/>
        <dbReference type="ChEBI" id="CHEBI:456216"/>
        <dbReference type="EC" id="6.3.5.11"/>
    </reaction>
</comment>
<dbReference type="InterPro" id="IPR011698">
    <property type="entry name" value="GATase_3"/>
</dbReference>
<evidence type="ECO:0000256" key="4">
    <source>
        <dbReference type="ARBA" id="ARBA00022598"/>
    </source>
</evidence>
<evidence type="ECO:0000259" key="10">
    <source>
        <dbReference type="Pfam" id="PF01656"/>
    </source>
</evidence>
<evidence type="ECO:0000259" key="11">
    <source>
        <dbReference type="Pfam" id="PF07685"/>
    </source>
</evidence>
<evidence type="ECO:0000256" key="3">
    <source>
        <dbReference type="ARBA" id="ARBA00022573"/>
    </source>
</evidence>
<comment type="cofactor">
    <cofactor evidence="1 9">
        <name>Mg(2+)</name>
        <dbReference type="ChEBI" id="CHEBI:18420"/>
    </cofactor>
</comment>
<dbReference type="GO" id="GO:0042242">
    <property type="term" value="F:cobyrinic acid a,c-diamide synthase activity"/>
    <property type="evidence" value="ECO:0007669"/>
    <property type="project" value="UniProtKB-UniRule"/>
</dbReference>
<dbReference type="UniPathway" id="UPA00148">
    <property type="reaction ID" value="UER00231"/>
</dbReference>
<comment type="similarity">
    <text evidence="2">Belongs to the CobB/CobQ family. CobQ subfamily.</text>
</comment>
<dbReference type="SUPFAM" id="SSF52317">
    <property type="entry name" value="Class I glutamine amidotransferase-like"/>
    <property type="match status" value="1"/>
</dbReference>
<proteinExistence type="inferred from homology"/>
<sequence>MTRAVMIAAPRSGSGKTTVTLGLLAALQAKQISVQAAKTGPDYIDPAFHEALTGKVSLNLDSWAMSLDVIETLLYEGTQETDLLIIEASMGLYDGLLEPKKRRGSPADIAAQLSIPVILVLDVTGQGQSAAAIAHGFATLDPEINVAGVILNRVASARHLEMTRQAIEAVGLPVLGALMRNASLVLPERHLGLVQAREHNTLPELFDTLAQIVEKSVDLEAVYQSAVDLNVSQKDAVCVPPPGQRIAVADDRAFSFLYGHIAQSWWKAGAEFFPFSPLADEGPERTADICWLPGGYPELYAGELAQAVHFKKMMQGFSKTKPVHGECGGFMVLGEALEDAQGKRHDMLGLLGHVTSFAKRKMNLGYREATLQKTGALGQKGDVFRGHEFHYARVIEAGKDDSFVSLTDGYGHDLGNAGGQRGHVSGSFFHIISHYRGD</sequence>
<keyword evidence="8 9" id="KW-0315">Glutamine amidotransferase</keyword>
<dbReference type="InterPro" id="IPR004484">
    <property type="entry name" value="CbiA/CobB_synth"/>
</dbReference>
<keyword evidence="13" id="KW-1185">Reference proteome</keyword>
<feature type="site" description="Increases nucleophilicity of active site Cys" evidence="9">
    <location>
        <position position="430"/>
    </location>
</feature>
<evidence type="ECO:0000313" key="13">
    <source>
        <dbReference type="Proteomes" id="UP000316313"/>
    </source>
</evidence>
<dbReference type="Pfam" id="PF01656">
    <property type="entry name" value="CbiA"/>
    <property type="match status" value="1"/>
</dbReference>
<evidence type="ECO:0000313" key="12">
    <source>
        <dbReference type="EMBL" id="QDH17758.1"/>
    </source>
</evidence>
<dbReference type="NCBIfam" id="NF002204">
    <property type="entry name" value="PRK01077.1"/>
    <property type="match status" value="1"/>
</dbReference>
<feature type="active site" description="Nucleophile" evidence="9">
    <location>
        <position position="327"/>
    </location>
</feature>
<dbReference type="Proteomes" id="UP000316313">
    <property type="component" value="Chromosome"/>
</dbReference>
<dbReference type="InterPro" id="IPR029062">
    <property type="entry name" value="Class_I_gatase-like"/>
</dbReference>
<reference evidence="12 13" key="1">
    <citation type="submission" date="2019-03" db="EMBL/GenBank/DDBJ databases">
        <title>The complete genome sequence of Swingsia samuiensis NBRC107927(T).</title>
        <authorList>
            <person name="Chua K.-O."/>
            <person name="Chan K.-G."/>
            <person name="See-Too W.-S."/>
        </authorList>
    </citation>
    <scope>NUCLEOTIDE SEQUENCE [LARGE SCALE GENOMIC DNA]</scope>
    <source>
        <strain evidence="12 13">AH83</strain>
    </source>
</reference>
<dbReference type="Gene3D" id="3.40.50.880">
    <property type="match status" value="1"/>
</dbReference>
<dbReference type="PANTHER" id="PTHR43873">
    <property type="entry name" value="COBYRINATE A,C-DIAMIDE SYNTHASE"/>
    <property type="match status" value="1"/>
</dbReference>
<dbReference type="Pfam" id="PF07685">
    <property type="entry name" value="GATase_3"/>
    <property type="match status" value="1"/>
</dbReference>
<dbReference type="OrthoDB" id="9764035at2"/>
<dbReference type="Gene3D" id="3.40.50.300">
    <property type="entry name" value="P-loop containing nucleotide triphosphate hydrolases"/>
    <property type="match status" value="1"/>
</dbReference>
<organism evidence="12 13">
    <name type="scientific">Swingsia samuiensis</name>
    <dbReference type="NCBI Taxonomy" id="1293412"/>
    <lineage>
        <taxon>Bacteria</taxon>
        <taxon>Pseudomonadati</taxon>
        <taxon>Pseudomonadota</taxon>
        <taxon>Alphaproteobacteria</taxon>
        <taxon>Acetobacterales</taxon>
        <taxon>Acetobacteraceae</taxon>
        <taxon>Swingsia</taxon>
    </lineage>
</organism>